<feature type="chain" id="PRO_5036210262" description="Secreted protein" evidence="1">
    <location>
        <begin position="18"/>
        <end position="75"/>
    </location>
</feature>
<evidence type="ECO:0008006" key="4">
    <source>
        <dbReference type="Google" id="ProtNLM"/>
    </source>
</evidence>
<sequence>MKTSLLIFVACVSAASAQRVVVIPAARGRKLLRDFVFSISIDSFLSPNFAAAAAVVDSIDTHVVSQRRQKCHGTT</sequence>
<evidence type="ECO:0000313" key="3">
    <source>
        <dbReference type="Proteomes" id="UP000678499"/>
    </source>
</evidence>
<feature type="signal peptide" evidence="1">
    <location>
        <begin position="1"/>
        <end position="17"/>
    </location>
</feature>
<gene>
    <name evidence="2" type="ORF">NMOB1V02_LOCUS5628</name>
</gene>
<keyword evidence="3" id="KW-1185">Reference proteome</keyword>
<proteinExistence type="predicted"/>
<accession>A0A7R9BNT0</accession>
<keyword evidence="1" id="KW-0732">Signal</keyword>
<reference evidence="2" key="1">
    <citation type="submission" date="2020-11" db="EMBL/GenBank/DDBJ databases">
        <authorList>
            <person name="Tran Van P."/>
        </authorList>
    </citation>
    <scope>NUCLEOTIDE SEQUENCE</scope>
</reference>
<evidence type="ECO:0000313" key="2">
    <source>
        <dbReference type="EMBL" id="CAD7277909.1"/>
    </source>
</evidence>
<dbReference type="EMBL" id="CAJPEX010001057">
    <property type="protein sequence ID" value="CAG0918061.1"/>
    <property type="molecule type" value="Genomic_DNA"/>
</dbReference>
<protein>
    <recommendedName>
        <fullName evidence="4">Secreted protein</fullName>
    </recommendedName>
</protein>
<dbReference type="AlphaFoldDB" id="A0A7R9BNT0"/>
<dbReference type="Proteomes" id="UP000678499">
    <property type="component" value="Unassembled WGS sequence"/>
</dbReference>
<dbReference type="EMBL" id="OA883094">
    <property type="protein sequence ID" value="CAD7277909.1"/>
    <property type="molecule type" value="Genomic_DNA"/>
</dbReference>
<evidence type="ECO:0000256" key="1">
    <source>
        <dbReference type="SAM" id="SignalP"/>
    </source>
</evidence>
<name>A0A7R9BNT0_9CRUS</name>
<organism evidence="2">
    <name type="scientific">Notodromas monacha</name>
    <dbReference type="NCBI Taxonomy" id="399045"/>
    <lineage>
        <taxon>Eukaryota</taxon>
        <taxon>Metazoa</taxon>
        <taxon>Ecdysozoa</taxon>
        <taxon>Arthropoda</taxon>
        <taxon>Crustacea</taxon>
        <taxon>Oligostraca</taxon>
        <taxon>Ostracoda</taxon>
        <taxon>Podocopa</taxon>
        <taxon>Podocopida</taxon>
        <taxon>Cypridocopina</taxon>
        <taxon>Cypridoidea</taxon>
        <taxon>Cyprididae</taxon>
        <taxon>Notodromas</taxon>
    </lineage>
</organism>